<dbReference type="InterPro" id="IPR003097">
    <property type="entry name" value="CysJ-like_FAD-binding"/>
</dbReference>
<dbReference type="Gene3D" id="3.40.50.970">
    <property type="match status" value="1"/>
</dbReference>
<dbReference type="Gene3D" id="3.40.50.80">
    <property type="entry name" value="Nucleotide-binding domain of ferredoxin-NADP reductase (FNR) module"/>
    <property type="match status" value="1"/>
</dbReference>
<dbReference type="SUPFAM" id="SSF53323">
    <property type="entry name" value="Pyruvate-ferredoxin oxidoreductase, PFOR, domain III"/>
    <property type="match status" value="1"/>
</dbReference>
<dbReference type="GO" id="GO:0004783">
    <property type="term" value="F:sulfite reductase (NADPH) activity"/>
    <property type="evidence" value="ECO:0007669"/>
    <property type="project" value="UniProtKB-EC"/>
</dbReference>
<evidence type="ECO:0000313" key="20">
    <source>
        <dbReference type="Proteomes" id="UP000887226"/>
    </source>
</evidence>
<dbReference type="InterPro" id="IPR019752">
    <property type="entry name" value="Pyrv/ketoisovalerate_OxRed_cat"/>
</dbReference>
<dbReference type="FunFam" id="3.40.50.970:FF:000052">
    <property type="entry name" value="Sulfite reductase [NADPH] flavoprotein component"/>
    <property type="match status" value="1"/>
</dbReference>
<dbReference type="Gene3D" id="2.40.30.10">
    <property type="entry name" value="Translation factors"/>
    <property type="match status" value="1"/>
</dbReference>
<comment type="catalytic activity">
    <reaction evidence="16">
        <text>hydrogen sulfide + 3 NADP(+) + 3 H2O = sulfite + 3 NADPH + 4 H(+)</text>
        <dbReference type="Rhea" id="RHEA:13801"/>
        <dbReference type="ChEBI" id="CHEBI:15377"/>
        <dbReference type="ChEBI" id="CHEBI:15378"/>
        <dbReference type="ChEBI" id="CHEBI:17359"/>
        <dbReference type="ChEBI" id="CHEBI:29919"/>
        <dbReference type="ChEBI" id="CHEBI:57783"/>
        <dbReference type="ChEBI" id="CHEBI:58349"/>
        <dbReference type="EC" id="1.8.1.2"/>
    </reaction>
</comment>
<keyword evidence="12" id="KW-0249">Electron transport</keyword>
<comment type="cofactor">
    <cofactor evidence="2">
        <name>FAD</name>
        <dbReference type="ChEBI" id="CHEBI:57692"/>
    </cofactor>
</comment>
<protein>
    <recommendedName>
        <fullName evidence="4">assimilatory sulfite reductase (NADPH)</fullName>
        <ecNumber evidence="4">1.8.1.2</ecNumber>
    </recommendedName>
</protein>
<evidence type="ECO:0000256" key="2">
    <source>
        <dbReference type="ARBA" id="ARBA00001974"/>
    </source>
</evidence>
<evidence type="ECO:0000313" key="19">
    <source>
        <dbReference type="EMBL" id="KAG9247184.1"/>
    </source>
</evidence>
<evidence type="ECO:0000256" key="4">
    <source>
        <dbReference type="ARBA" id="ARBA00012604"/>
    </source>
</evidence>
<dbReference type="InterPro" id="IPR001433">
    <property type="entry name" value="OxRdtase_FAD/NAD-bd"/>
</dbReference>
<dbReference type="PANTHER" id="PTHR19384:SF109">
    <property type="entry name" value="SULFITE REDUCTASE [NADPH] FLAVOPROTEIN COMPONENT"/>
    <property type="match status" value="1"/>
</dbReference>
<evidence type="ECO:0000256" key="14">
    <source>
        <dbReference type="ARBA" id="ARBA00023004"/>
    </source>
</evidence>
<keyword evidence="20" id="KW-1185">Reference proteome</keyword>
<dbReference type="SUPFAM" id="SSF52922">
    <property type="entry name" value="TK C-terminal domain-like"/>
    <property type="match status" value="1"/>
</dbReference>
<evidence type="ECO:0000256" key="15">
    <source>
        <dbReference type="ARBA" id="ARBA00023014"/>
    </source>
</evidence>
<evidence type="ECO:0000256" key="13">
    <source>
        <dbReference type="ARBA" id="ARBA00023002"/>
    </source>
</evidence>
<evidence type="ECO:0000256" key="7">
    <source>
        <dbReference type="ARBA" id="ARBA00022630"/>
    </source>
</evidence>
<keyword evidence="5" id="KW-0813">Transport</keyword>
<evidence type="ECO:0000256" key="11">
    <source>
        <dbReference type="ARBA" id="ARBA00022857"/>
    </source>
</evidence>
<accession>A0A9P8CHD2</accession>
<dbReference type="Pfam" id="PF00667">
    <property type="entry name" value="FAD_binding_1"/>
    <property type="match status" value="1"/>
</dbReference>
<dbReference type="GO" id="GO:0046872">
    <property type="term" value="F:metal ion binding"/>
    <property type="evidence" value="ECO:0007669"/>
    <property type="project" value="UniProtKB-KW"/>
</dbReference>
<dbReference type="AlphaFoldDB" id="A0A9P8CHD2"/>
<keyword evidence="7" id="KW-0285">Flavoprotein</keyword>
<name>A0A9P8CHD2_9HELO</name>
<dbReference type="InterPro" id="IPR039261">
    <property type="entry name" value="FNR_nucleotide-bd"/>
</dbReference>
<comment type="caution">
    <text evidence="19">The sequence shown here is derived from an EMBL/GenBank/DDBJ whole genome shotgun (WGS) entry which is preliminary data.</text>
</comment>
<dbReference type="PROSITE" id="PS51384">
    <property type="entry name" value="FAD_FR"/>
    <property type="match status" value="1"/>
</dbReference>
<keyword evidence="14" id="KW-0408">Iron</keyword>
<dbReference type="Proteomes" id="UP000887226">
    <property type="component" value="Unassembled WGS sequence"/>
</dbReference>
<evidence type="ECO:0000256" key="8">
    <source>
        <dbReference type="ARBA" id="ARBA00022643"/>
    </source>
</evidence>
<evidence type="ECO:0000256" key="6">
    <source>
        <dbReference type="ARBA" id="ARBA00022485"/>
    </source>
</evidence>
<evidence type="ECO:0000256" key="10">
    <source>
        <dbReference type="ARBA" id="ARBA00022827"/>
    </source>
</evidence>
<dbReference type="GO" id="GO:0005829">
    <property type="term" value="C:cytosol"/>
    <property type="evidence" value="ECO:0007669"/>
    <property type="project" value="TreeGrafter"/>
</dbReference>
<dbReference type="GO" id="GO:0016903">
    <property type="term" value="F:oxidoreductase activity, acting on the aldehyde or oxo group of donors"/>
    <property type="evidence" value="ECO:0007669"/>
    <property type="project" value="InterPro"/>
</dbReference>
<sequence length="1108" mass="121503">MGEHGDHMDVDAILTKGLKRKANGTIDDAKKVQEPSGGDVLPSTWNTRSNPSLLQKFSQKSSSLPFGQPTEFSAISGPTYITAQTLIQQVAYSLSDKIFSYSPESFDLDVAAKAWAGAETQNSNGYTTQVTSMQTRSGAGAIALGYIFSKDFDITKRHIPQSLLASSSSLHNLRSSLDQLSLLYSVANPFVAHVAAIDYAPGAFSLVTDYASALTTAEELGLGLVSSSTAYEAQHMALFSTILATILPTIHIYDGINVGRETLRVIDILNQSGLKNIHTNVLKSVLGLSKRADVETKTTTLLEAFNSELGTAYGLFEYHGHSSAEHAMVVFGSVEASLSSQVTNKLSESGEKVGVVNVRVYRPFSEEAFLKALPASVKTITVLGQVSDDAAVADASSHSNLFEDVLAAAVFSDKWSESPIVIDHKYARSETFTPTSISTILRQLTGKAVDDSERFALTSASSVEQYTFWDVEDSNGVSAPLAISKLLSTDSTMNVVLSQTHDNCIQGGTLRTDIRSSKKSIEANYPIEEADVVVVSDLKILQDVGVLKNIKQGGRLIVKLAGANDEDVEKKLFSAVRNEIQFKGLELFILDPTLSSAAEKDAQAETILVEIAFLKVAKPDALSSSQRLASINGNAEVFTEITADLEKALRQFEVPECWSEVDVHAEVRDLARTIKSSSFTGFVKEETEPAALLSTWQSAAKGLLFKEAYGTQSSLRPDLPVKTYGITVQENRRLTPLTYDRNIFHIEFDLGQSGLKYEIGEALGIHAENDIGEVDEFIKLYGLNGDDLVELPSREDSNVLDARTIFQSLVQNIDIFGKPPKRFYEALAEFADDEAERKELLALGGPEGANEFQRRAEVDTITYADILLEFKSAHPSFNDIAKIVSPMKRREYSIASSQMVNPTTVALMVVVVAWVDPKGRDRFGQATRYLSQLPIGAKVTASVKPSVMKLPAKDTAPLIMAGLGTGLAPFRAFVQYRAMQKAQGKEIGSILLYMGSRHQREEYLYGEEWEAYQDAGVITLLGRAFSRDQPQKIYIQDRMRQTIPEIIKAYIKEEGAFYLCGPTWPVPDVTEVLEEAIALDAKSLCKKVDPRKEIERLKEDLRYVLEVY</sequence>
<dbReference type="InterPro" id="IPR017938">
    <property type="entry name" value="Riboflavin_synthase-like_b-brl"/>
</dbReference>
<evidence type="ECO:0000259" key="18">
    <source>
        <dbReference type="PROSITE" id="PS51384"/>
    </source>
</evidence>
<evidence type="ECO:0000256" key="16">
    <source>
        <dbReference type="ARBA" id="ARBA00052219"/>
    </source>
</evidence>
<dbReference type="FunFam" id="1.20.990.10:FF:000010">
    <property type="entry name" value="Sulfite reductase [NADPH] flavoprotein component"/>
    <property type="match status" value="1"/>
</dbReference>
<evidence type="ECO:0000256" key="5">
    <source>
        <dbReference type="ARBA" id="ARBA00022448"/>
    </source>
</evidence>
<evidence type="ECO:0000256" key="9">
    <source>
        <dbReference type="ARBA" id="ARBA00022723"/>
    </source>
</evidence>
<feature type="domain" description="FAD-binding FR-type" evidence="18">
    <location>
        <begin position="721"/>
        <end position="952"/>
    </location>
</feature>
<dbReference type="OrthoDB" id="1856718at2759"/>
<proteinExistence type="predicted"/>
<comment type="function">
    <text evidence="17">This enzyme catalyzes the 6-electron reduction of sulfite to sulfide. This is one of several activities required for the biosynthesis of L-cysteine from sulfate.</text>
</comment>
<keyword evidence="8" id="KW-0288">FMN</keyword>
<dbReference type="InterPro" id="IPR017927">
    <property type="entry name" value="FAD-bd_FR_type"/>
</dbReference>
<dbReference type="SUPFAM" id="SSF63380">
    <property type="entry name" value="Riboflavin synthase domain-like"/>
    <property type="match status" value="1"/>
</dbReference>
<evidence type="ECO:0000256" key="1">
    <source>
        <dbReference type="ARBA" id="ARBA00001917"/>
    </source>
</evidence>
<comment type="pathway">
    <text evidence="3">Sulfur metabolism; hydrogen sulfide biosynthesis; hydrogen sulfide from sulfite (NADPH route): step 1/1.</text>
</comment>
<reference evidence="19" key="1">
    <citation type="journal article" date="2021" name="IMA Fungus">
        <title>Genomic characterization of three marine fungi, including Emericellopsis atlantica sp. nov. with signatures of a generalist lifestyle and marine biomass degradation.</title>
        <authorList>
            <person name="Hagestad O.C."/>
            <person name="Hou L."/>
            <person name="Andersen J.H."/>
            <person name="Hansen E.H."/>
            <person name="Altermark B."/>
            <person name="Li C."/>
            <person name="Kuhnert E."/>
            <person name="Cox R.J."/>
            <person name="Crous P.W."/>
            <person name="Spatafora J.W."/>
            <person name="Lail K."/>
            <person name="Amirebrahimi M."/>
            <person name="Lipzen A."/>
            <person name="Pangilinan J."/>
            <person name="Andreopoulos W."/>
            <person name="Hayes R.D."/>
            <person name="Ng V."/>
            <person name="Grigoriev I.V."/>
            <person name="Jackson S.A."/>
            <person name="Sutton T.D.S."/>
            <person name="Dobson A.D.W."/>
            <person name="Rama T."/>
        </authorList>
    </citation>
    <scope>NUCLEOTIDE SEQUENCE</scope>
    <source>
        <strain evidence="19">TRa3180A</strain>
    </source>
</reference>
<keyword evidence="11" id="KW-0521">NADP</keyword>
<evidence type="ECO:0000256" key="12">
    <source>
        <dbReference type="ARBA" id="ARBA00022982"/>
    </source>
</evidence>
<dbReference type="PANTHER" id="PTHR19384">
    <property type="entry name" value="NITRIC OXIDE SYNTHASE-RELATED"/>
    <property type="match status" value="1"/>
</dbReference>
<dbReference type="InterPro" id="IPR023173">
    <property type="entry name" value="NADPH_Cyt_P450_Rdtase_alpha"/>
</dbReference>
<dbReference type="FunFam" id="3.40.50.920:FF:000007">
    <property type="entry name" value="Pyruvate:ferredoxin (Flavodoxin) oxidoreductase"/>
    <property type="match status" value="1"/>
</dbReference>
<dbReference type="GO" id="GO:0010181">
    <property type="term" value="F:FMN binding"/>
    <property type="evidence" value="ECO:0007669"/>
    <property type="project" value="TreeGrafter"/>
</dbReference>
<dbReference type="Pfam" id="PF00175">
    <property type="entry name" value="NAD_binding_1"/>
    <property type="match status" value="1"/>
</dbReference>
<dbReference type="InterPro" id="IPR033412">
    <property type="entry name" value="PFOR_II"/>
</dbReference>
<gene>
    <name evidence="19" type="ORF">BJ878DRAFT_454776</name>
</gene>
<keyword evidence="9" id="KW-0479">Metal-binding</keyword>
<dbReference type="GO" id="GO:0051539">
    <property type="term" value="F:4 iron, 4 sulfur cluster binding"/>
    <property type="evidence" value="ECO:0007669"/>
    <property type="project" value="UniProtKB-KW"/>
</dbReference>
<dbReference type="EC" id="1.8.1.2" evidence="4"/>
<keyword evidence="13" id="KW-0560">Oxidoreductase</keyword>
<dbReference type="Gene3D" id="1.20.990.10">
    <property type="entry name" value="NADPH-cytochrome p450 Reductase, Chain A, domain 3"/>
    <property type="match status" value="1"/>
</dbReference>
<dbReference type="GO" id="GO:0050660">
    <property type="term" value="F:flavin adenine dinucleotide binding"/>
    <property type="evidence" value="ECO:0007669"/>
    <property type="project" value="TreeGrafter"/>
</dbReference>
<dbReference type="PRINTS" id="PR00371">
    <property type="entry name" value="FPNCR"/>
</dbReference>
<dbReference type="Pfam" id="PF17147">
    <property type="entry name" value="PFOR_II"/>
    <property type="match status" value="1"/>
</dbReference>
<dbReference type="CDD" id="cd06207">
    <property type="entry name" value="CyPoR_like"/>
    <property type="match status" value="1"/>
</dbReference>
<dbReference type="SUPFAM" id="SSF52343">
    <property type="entry name" value="Ferredoxin reductase-like, C-terminal NADP-linked domain"/>
    <property type="match status" value="1"/>
</dbReference>
<dbReference type="Pfam" id="PF01558">
    <property type="entry name" value="POR"/>
    <property type="match status" value="1"/>
</dbReference>
<evidence type="ECO:0000256" key="3">
    <source>
        <dbReference type="ARBA" id="ARBA00004774"/>
    </source>
</evidence>
<evidence type="ECO:0000256" key="17">
    <source>
        <dbReference type="ARBA" id="ARBA00059320"/>
    </source>
</evidence>
<dbReference type="InterPro" id="IPR002869">
    <property type="entry name" value="Pyrv_flavodox_OxRed_cen"/>
</dbReference>
<keyword evidence="6" id="KW-0004">4Fe-4S</keyword>
<dbReference type="FunFam" id="3.40.50.80:FF:000011">
    <property type="entry name" value="Sulfite reductase flavoprotein component"/>
    <property type="match status" value="1"/>
</dbReference>
<organism evidence="19 20">
    <name type="scientific">Calycina marina</name>
    <dbReference type="NCBI Taxonomy" id="1763456"/>
    <lineage>
        <taxon>Eukaryota</taxon>
        <taxon>Fungi</taxon>
        <taxon>Dikarya</taxon>
        <taxon>Ascomycota</taxon>
        <taxon>Pezizomycotina</taxon>
        <taxon>Leotiomycetes</taxon>
        <taxon>Helotiales</taxon>
        <taxon>Pezizellaceae</taxon>
        <taxon>Calycina</taxon>
    </lineage>
</organism>
<dbReference type="Gene3D" id="3.40.920.10">
    <property type="entry name" value="Pyruvate-ferredoxin oxidoreductase, PFOR, domain III"/>
    <property type="match status" value="1"/>
</dbReference>
<keyword evidence="10" id="KW-0274">FAD</keyword>
<dbReference type="InterPro" id="IPR009014">
    <property type="entry name" value="Transketo_C/PFOR_II"/>
</dbReference>
<comment type="cofactor">
    <cofactor evidence="1">
        <name>FMN</name>
        <dbReference type="ChEBI" id="CHEBI:58210"/>
    </cofactor>
</comment>
<dbReference type="EMBL" id="MU253779">
    <property type="protein sequence ID" value="KAG9247184.1"/>
    <property type="molecule type" value="Genomic_DNA"/>
</dbReference>
<dbReference type="InterPro" id="IPR001709">
    <property type="entry name" value="Flavoprot_Pyr_Nucl_cyt_Rdtase"/>
</dbReference>
<keyword evidence="15" id="KW-0411">Iron-sulfur</keyword>